<dbReference type="Proteomes" id="UP001367508">
    <property type="component" value="Unassembled WGS sequence"/>
</dbReference>
<proteinExistence type="predicted"/>
<dbReference type="EMBL" id="JAYMYQ010000006">
    <property type="protein sequence ID" value="KAK7324306.1"/>
    <property type="molecule type" value="Genomic_DNA"/>
</dbReference>
<organism evidence="2 3">
    <name type="scientific">Canavalia gladiata</name>
    <name type="common">Sword bean</name>
    <name type="synonym">Dolichos gladiatus</name>
    <dbReference type="NCBI Taxonomy" id="3824"/>
    <lineage>
        <taxon>Eukaryota</taxon>
        <taxon>Viridiplantae</taxon>
        <taxon>Streptophyta</taxon>
        <taxon>Embryophyta</taxon>
        <taxon>Tracheophyta</taxon>
        <taxon>Spermatophyta</taxon>
        <taxon>Magnoliopsida</taxon>
        <taxon>eudicotyledons</taxon>
        <taxon>Gunneridae</taxon>
        <taxon>Pentapetalae</taxon>
        <taxon>rosids</taxon>
        <taxon>fabids</taxon>
        <taxon>Fabales</taxon>
        <taxon>Fabaceae</taxon>
        <taxon>Papilionoideae</taxon>
        <taxon>50 kb inversion clade</taxon>
        <taxon>NPAAA clade</taxon>
        <taxon>indigoferoid/millettioid clade</taxon>
        <taxon>Phaseoleae</taxon>
        <taxon>Canavalia</taxon>
    </lineage>
</organism>
<gene>
    <name evidence="2" type="ORF">VNO77_27839</name>
</gene>
<comment type="caution">
    <text evidence="2">The sequence shown here is derived from an EMBL/GenBank/DDBJ whole genome shotgun (WGS) entry which is preliminary data.</text>
</comment>
<protein>
    <submittedName>
        <fullName evidence="2">Uncharacterized protein</fullName>
    </submittedName>
</protein>
<feature type="region of interest" description="Disordered" evidence="1">
    <location>
        <begin position="84"/>
        <end position="114"/>
    </location>
</feature>
<evidence type="ECO:0000313" key="3">
    <source>
        <dbReference type="Proteomes" id="UP001367508"/>
    </source>
</evidence>
<keyword evidence="3" id="KW-1185">Reference proteome</keyword>
<name>A0AAN9Q6V7_CANGL</name>
<sequence>MEEEEADRLTVEENQKENKLLEVGFEVYPLGNIKKQNQSEEPAVFSRWENEKSSRMTGKEEVQNSAQVIRNGNYLLICKEEGKTKKRPPPETLDPYSSLEEAGSTSATKAGSKPPLRKWDFCSTTDKIFVIETMLEPLNSTLCIEVEIQIFVKVWASSLAWSLCFWQWDPGRVLWKKLKDKHRSKHSKSDEHTEFQELSNDDYFAKNNEFATWLKEEKNVFFSDLLSESARELFSDFVRAWNKGKLDSHYYEGIASGPRTSHNWKIKK</sequence>
<dbReference type="PANTHER" id="PTHR34117:SF1">
    <property type="entry name" value="STYLE CELL-CYCLE INHIBITOR 1"/>
    <property type="match status" value="1"/>
</dbReference>
<accession>A0AAN9Q6V7</accession>
<reference evidence="2 3" key="1">
    <citation type="submission" date="2024-01" db="EMBL/GenBank/DDBJ databases">
        <title>The genomes of 5 underutilized Papilionoideae crops provide insights into root nodulation and disease resistanc.</title>
        <authorList>
            <person name="Jiang F."/>
        </authorList>
    </citation>
    <scope>NUCLEOTIDE SEQUENCE [LARGE SCALE GENOMIC DNA]</scope>
    <source>
        <strain evidence="2">LVBAO_FW01</strain>
        <tissue evidence="2">Leaves</tissue>
    </source>
</reference>
<feature type="compositionally biased region" description="Basic and acidic residues" evidence="1">
    <location>
        <begin position="48"/>
        <end position="59"/>
    </location>
</feature>
<evidence type="ECO:0000256" key="1">
    <source>
        <dbReference type="SAM" id="MobiDB-lite"/>
    </source>
</evidence>
<dbReference type="AlphaFoldDB" id="A0AAN9Q6V7"/>
<dbReference type="PANTHER" id="PTHR34117">
    <property type="entry name" value="STYLE CELL-CYCLE INHIBITOR 1"/>
    <property type="match status" value="1"/>
</dbReference>
<dbReference type="InterPro" id="IPR044688">
    <property type="entry name" value="SCI-1-like"/>
</dbReference>
<evidence type="ECO:0000313" key="2">
    <source>
        <dbReference type="EMBL" id="KAK7324306.1"/>
    </source>
</evidence>
<feature type="region of interest" description="Disordered" evidence="1">
    <location>
        <begin position="36"/>
        <end position="59"/>
    </location>
</feature>